<dbReference type="STRING" id="1179773.BN6_24820"/>
<dbReference type="Proteomes" id="UP000006281">
    <property type="component" value="Chromosome"/>
</dbReference>
<evidence type="ECO:0000313" key="3">
    <source>
        <dbReference type="Proteomes" id="UP000006281"/>
    </source>
</evidence>
<evidence type="ECO:0000256" key="1">
    <source>
        <dbReference type="SAM" id="MobiDB-lite"/>
    </source>
</evidence>
<name>K0JQQ8_SACES</name>
<proteinExistence type="predicted"/>
<keyword evidence="3" id="KW-1185">Reference proteome</keyword>
<feature type="region of interest" description="Disordered" evidence="1">
    <location>
        <begin position="1"/>
        <end position="20"/>
    </location>
</feature>
<dbReference type="AlphaFoldDB" id="K0JQQ8"/>
<dbReference type="PATRIC" id="fig|1179773.3.peg.2484"/>
<protein>
    <submittedName>
        <fullName evidence="2">Uncharacterized protein</fullName>
    </submittedName>
</protein>
<dbReference type="eggNOG" id="ENOG5030MTP">
    <property type="taxonomic scope" value="Bacteria"/>
</dbReference>
<dbReference type="HOGENOM" id="CLU_1785499_0_0_11"/>
<organism evidence="2 3">
    <name type="scientific">Saccharothrix espanaensis (strain ATCC 51144 / DSM 44229 / JCM 9112 / NBRC 15066 / NRRL 15764)</name>
    <dbReference type="NCBI Taxonomy" id="1179773"/>
    <lineage>
        <taxon>Bacteria</taxon>
        <taxon>Bacillati</taxon>
        <taxon>Actinomycetota</taxon>
        <taxon>Actinomycetes</taxon>
        <taxon>Pseudonocardiales</taxon>
        <taxon>Pseudonocardiaceae</taxon>
        <taxon>Saccharothrix</taxon>
    </lineage>
</organism>
<evidence type="ECO:0000313" key="2">
    <source>
        <dbReference type="EMBL" id="CCH29795.1"/>
    </source>
</evidence>
<dbReference type="EMBL" id="HE804045">
    <property type="protein sequence ID" value="CCH29795.1"/>
    <property type="molecule type" value="Genomic_DNA"/>
</dbReference>
<gene>
    <name evidence="2" type="ordered locus">BN6_24820</name>
</gene>
<accession>K0JQQ8</accession>
<reference evidence="2 3" key="1">
    <citation type="journal article" date="2012" name="BMC Genomics">
        <title>Complete genome sequence of Saccharothrix espanaensis DSM 44229T and comparison to the other completely sequenced Pseudonocardiaceae.</title>
        <authorList>
            <person name="Strobel T."/>
            <person name="Al-Dilaimi A."/>
            <person name="Blom J."/>
            <person name="Gessner A."/>
            <person name="Kalinowski J."/>
            <person name="Luzhetska M."/>
            <person name="Puhler A."/>
            <person name="Szczepanowski R."/>
            <person name="Bechthold A."/>
            <person name="Ruckert C."/>
        </authorList>
    </citation>
    <scope>NUCLEOTIDE SEQUENCE [LARGE SCALE GENOMIC DNA]</scope>
    <source>
        <strain evidence="3">ATCC 51144 / DSM 44229 / JCM 9112 / NBRC 15066 / NRRL 15764</strain>
    </source>
</reference>
<dbReference type="KEGG" id="sesp:BN6_24820"/>
<sequence>MPPASDTKAPAPTTSAAAASGVLDPGGFGAIRLGMTAEQLVATGLVEGPEGQELCELYRLKSGEGSLWLQKDGTGVASIGLDRAARTPEGITFGSTAAEVRAAYPTLREGVSWSSVDRSGDTGYGFSGDPVTKLLVFKRDQGCHN</sequence>